<organism evidence="2 3">
    <name type="scientific">Cryptococcus depauperatus CBS 7841</name>
    <dbReference type="NCBI Taxonomy" id="1295531"/>
    <lineage>
        <taxon>Eukaryota</taxon>
        <taxon>Fungi</taxon>
        <taxon>Dikarya</taxon>
        <taxon>Basidiomycota</taxon>
        <taxon>Agaricomycotina</taxon>
        <taxon>Tremellomycetes</taxon>
        <taxon>Tremellales</taxon>
        <taxon>Cryptococcaceae</taxon>
        <taxon>Cryptococcus</taxon>
    </lineage>
</organism>
<dbReference type="KEGG" id="cdep:91084441"/>
<protein>
    <submittedName>
        <fullName evidence="2">Uncharacterized protein</fullName>
    </submittedName>
</protein>
<feature type="compositionally biased region" description="Polar residues" evidence="1">
    <location>
        <begin position="19"/>
        <end position="29"/>
    </location>
</feature>
<feature type="region of interest" description="Disordered" evidence="1">
    <location>
        <begin position="163"/>
        <end position="186"/>
    </location>
</feature>
<evidence type="ECO:0000313" key="3">
    <source>
        <dbReference type="Proteomes" id="UP000094043"/>
    </source>
</evidence>
<evidence type="ECO:0000256" key="1">
    <source>
        <dbReference type="SAM" id="MobiDB-lite"/>
    </source>
</evidence>
<feature type="region of interest" description="Disordered" evidence="1">
    <location>
        <begin position="1181"/>
        <end position="1212"/>
    </location>
</feature>
<reference evidence="2" key="1">
    <citation type="submission" date="2016-06" db="EMBL/GenBank/DDBJ databases">
        <authorList>
            <person name="Cuomo C."/>
            <person name="Litvintseva A."/>
            <person name="Heitman J."/>
            <person name="Chen Y."/>
            <person name="Sun S."/>
            <person name="Springer D."/>
            <person name="Dromer F."/>
            <person name="Young S."/>
            <person name="Zeng Q."/>
            <person name="Chapman S."/>
            <person name="Gujja S."/>
            <person name="Saif S."/>
            <person name="Birren B."/>
        </authorList>
    </citation>
    <scope>NUCLEOTIDE SEQUENCE</scope>
    <source>
        <strain evidence="2">CBS 7841</strain>
    </source>
</reference>
<reference evidence="2" key="3">
    <citation type="submission" date="2024-01" db="EMBL/GenBank/DDBJ databases">
        <authorList>
            <person name="Coelho M.A."/>
            <person name="David-Palma M."/>
            <person name="Shea T."/>
            <person name="Sun S."/>
            <person name="Cuomo C.A."/>
            <person name="Heitman J."/>
        </authorList>
    </citation>
    <scope>NUCLEOTIDE SEQUENCE</scope>
    <source>
        <strain evidence="2">CBS 7841</strain>
    </source>
</reference>
<sequence length="1367" mass="151875">MTIEDMIVEDNPTQNIFGEVQGNQNSKTHVSLEGSIKKKSSTTSEETTAPTEETYLLTPTSKLASLGSQRLSAETLSKTSTVPIQNRPEECIIKLASVLSVAARKATLAYSYPHLISGRVENLKQPSRSSASIDESDKGNASVGIGALRNPKSHQLYDKVTSLSEEQLSPAPPPTTFLHTSDADDTSLEQNLRSKRPLGKRPIANIGLSTSSKRPRIDSTSMLLPKRKTAMTQRCARKQAVTIIDLSWMNSDNSDHEDTDEYKTCYNDSKIAEEVGVIADSRERDRSTKRLLDNVGLATNQSGKRQEMYSNNQVRHANRKVEIEALQILQGSSEDVRGSLGSVNENLCFKARAARKRPKSPVNESTEDTGSDEGSSVCRIKKNHDETAQNYLVLRKANTATELILNTASAVDEGKGNHVRYTPEDKVLDNLLQVVRRERIPYQSQGTIRGISQYSAPECSHLLHYPSSSVFSRKRSALQSKSRTRTTPTLKKSLKLFRISPVILRRNVRSGISHLAASMYPSEATSMKRHSQLGRTEILEMRNHIQKGKRTIDENWSHLGVLSKDLEAREKKIDSMRQNRVLVFLPDRFESPEESDMLSDPPIKATVQVFSTSHANPILNFTAALKQQKFHPPPCSAIPSLLGSTVSSRQHINISMRLIFKNGRQDTFFSDQLPLTTDDGVFRSFKNSFRLTSPSGSSCKLYLSPAWIIDPPSAPLLPLARRMWPPDRHLFNLKYLLRYDGEVFSEKIVQNWRCGLCEEEAGYGQFKSQKELAVHILFHHGANYKLGGLRAFEGASFKEHDVAIYQLILDCPCPERLILAPISAQKTKSTKHASDKIPDLASSHASTLAPELTPTVMKDSKTKSQAVAGFTSQGVIPVKPSAEANHSFLSSNRNKLITKEHRVSSADNYTRTPSSSINDALTKPYCLGQDQEVLREESYAVIDLNALTDQIPAINIAAQEEADVESDVKERMRTKSAFRPTMIDENTRPSFLIPSAHPNFVSVASDITAMESLTPRETPILSRNSTASSVMILCSPSIPPQSRFGGSTVSSTLSLSNRQDLWNRELFTPEEDIVPLSSTCSTLSRRNLATSSQGDSNGFLPSRSLKVDSNVLADGNPINVGNNVEDRAVLATVSLNKQPHPGPSLSSAHPKLHHHIQTRNYSSIQVSTTCIEDELKNGAKLQMNNKEGEATLTTVRPRSEPTNSPSSSSALSSNKVIDELHGLCGNLVQPNMGKRVNQWTKWSTSFEPGTLIDFMPELDKVWNGGKLRHVIKYQDSLVWIQRHLSPQQRFVACAWNRWVHQKGPIPVINTAGYLKLWLDLYGPILAQAHIISEVKDNLHIHFLNHLISLPDYIGACSYWNRLRSSSI</sequence>
<feature type="compositionally biased region" description="Low complexity" evidence="1">
    <location>
        <begin position="41"/>
        <end position="51"/>
    </location>
</feature>
<dbReference type="Proteomes" id="UP000094043">
    <property type="component" value="Chromosome 1"/>
</dbReference>
<evidence type="ECO:0000313" key="2">
    <source>
        <dbReference type="EMBL" id="WVN85083.1"/>
    </source>
</evidence>
<dbReference type="GeneID" id="91084441"/>
<feature type="compositionally biased region" description="Polar residues" evidence="1">
    <location>
        <begin position="124"/>
        <end position="133"/>
    </location>
</feature>
<proteinExistence type="predicted"/>
<name>A0AAJ8JMM5_9TREE</name>
<gene>
    <name evidence="2" type="ORF">L203_100225</name>
</gene>
<keyword evidence="3" id="KW-1185">Reference proteome</keyword>
<accession>A0AAJ8JMM5</accession>
<reference evidence="2" key="2">
    <citation type="journal article" date="2022" name="Elife">
        <title>Obligate sexual reproduction of a homothallic fungus closely related to the Cryptococcus pathogenic species complex.</title>
        <authorList>
            <person name="Passer A.R."/>
            <person name="Clancey S.A."/>
            <person name="Shea T."/>
            <person name="David-Palma M."/>
            <person name="Averette A.F."/>
            <person name="Boekhout T."/>
            <person name="Porcel B.M."/>
            <person name="Nowrousian M."/>
            <person name="Cuomo C.A."/>
            <person name="Sun S."/>
            <person name="Heitman J."/>
            <person name="Coelho M.A."/>
        </authorList>
    </citation>
    <scope>NUCLEOTIDE SEQUENCE</scope>
    <source>
        <strain evidence="2">CBS 7841</strain>
    </source>
</reference>
<feature type="compositionally biased region" description="Low complexity" evidence="1">
    <location>
        <begin position="1200"/>
        <end position="1212"/>
    </location>
</feature>
<dbReference type="EMBL" id="CP143784">
    <property type="protein sequence ID" value="WVN85083.1"/>
    <property type="molecule type" value="Genomic_DNA"/>
</dbReference>
<dbReference type="RefSeq" id="XP_066065784.1">
    <property type="nucleotide sequence ID" value="XM_066209687.1"/>
</dbReference>
<feature type="region of interest" description="Disordered" evidence="1">
    <location>
        <begin position="354"/>
        <end position="377"/>
    </location>
</feature>
<feature type="region of interest" description="Disordered" evidence="1">
    <location>
        <begin position="19"/>
        <end position="51"/>
    </location>
</feature>
<feature type="region of interest" description="Disordered" evidence="1">
    <location>
        <begin position="123"/>
        <end position="142"/>
    </location>
</feature>